<dbReference type="SUPFAM" id="SSF48264">
    <property type="entry name" value="Cytochrome P450"/>
    <property type="match status" value="1"/>
</dbReference>
<organism evidence="11 12">
    <name type="scientific">Coptis chinensis</name>
    <dbReference type="NCBI Taxonomy" id="261450"/>
    <lineage>
        <taxon>Eukaryota</taxon>
        <taxon>Viridiplantae</taxon>
        <taxon>Streptophyta</taxon>
        <taxon>Embryophyta</taxon>
        <taxon>Tracheophyta</taxon>
        <taxon>Spermatophyta</taxon>
        <taxon>Magnoliopsida</taxon>
        <taxon>Ranunculales</taxon>
        <taxon>Ranunculaceae</taxon>
        <taxon>Coptidoideae</taxon>
        <taxon>Coptis</taxon>
    </lineage>
</organism>
<dbReference type="InterPro" id="IPR050651">
    <property type="entry name" value="Plant_Cytochrome_P450_Monoox"/>
</dbReference>
<dbReference type="GO" id="GO:0016705">
    <property type="term" value="F:oxidoreductase activity, acting on paired donors, with incorporation or reduction of molecular oxygen"/>
    <property type="evidence" value="ECO:0007669"/>
    <property type="project" value="InterPro"/>
</dbReference>
<sequence>NQKYFDYLKLSISVAFLFYLIKYRVNEMQRFQKAPSQCLYLFGWSAAMEAFPFLQWINYGGYKGAMKSTGRDLDSVFRSWVQDHRQRKLSADAGDHEDFIDVMISSLEGMEFPGYDHDTIIKATCQYDKKLSSLDIFCYGIFSLLDGFQILRRLYGSKWYRHNHDHPNFGPIFAVE</sequence>
<evidence type="ECO:0000313" key="12">
    <source>
        <dbReference type="Proteomes" id="UP000631114"/>
    </source>
</evidence>
<evidence type="ECO:0000313" key="11">
    <source>
        <dbReference type="EMBL" id="KAF9626506.1"/>
    </source>
</evidence>
<dbReference type="GO" id="GO:0020037">
    <property type="term" value="F:heme binding"/>
    <property type="evidence" value="ECO:0007669"/>
    <property type="project" value="InterPro"/>
</dbReference>
<name>A0A835IYM6_9MAGN</name>
<evidence type="ECO:0000256" key="8">
    <source>
        <dbReference type="ARBA" id="ARBA00023004"/>
    </source>
</evidence>
<comment type="cofactor">
    <cofactor evidence="1">
        <name>heme</name>
        <dbReference type="ChEBI" id="CHEBI:30413"/>
    </cofactor>
</comment>
<evidence type="ECO:0000256" key="5">
    <source>
        <dbReference type="ARBA" id="ARBA00022723"/>
    </source>
</evidence>
<dbReference type="GO" id="GO:0004497">
    <property type="term" value="F:monooxygenase activity"/>
    <property type="evidence" value="ECO:0007669"/>
    <property type="project" value="InterPro"/>
</dbReference>
<feature type="non-terminal residue" evidence="11">
    <location>
        <position position="176"/>
    </location>
</feature>
<keyword evidence="12" id="KW-1185">Reference proteome</keyword>
<evidence type="ECO:0000256" key="6">
    <source>
        <dbReference type="ARBA" id="ARBA00022989"/>
    </source>
</evidence>
<comment type="caution">
    <text evidence="11">The sequence shown here is derived from an EMBL/GenBank/DDBJ whole genome shotgun (WGS) entry which is preliminary data.</text>
</comment>
<evidence type="ECO:0000256" key="9">
    <source>
        <dbReference type="ARBA" id="ARBA00023136"/>
    </source>
</evidence>
<evidence type="ECO:0000256" key="1">
    <source>
        <dbReference type="ARBA" id="ARBA00001971"/>
    </source>
</evidence>
<gene>
    <name evidence="11" type="ORF">IFM89_034440</name>
</gene>
<dbReference type="GO" id="GO:0005506">
    <property type="term" value="F:iron ion binding"/>
    <property type="evidence" value="ECO:0007669"/>
    <property type="project" value="InterPro"/>
</dbReference>
<keyword evidence="3" id="KW-0349">Heme</keyword>
<keyword evidence="5" id="KW-0479">Metal-binding</keyword>
<dbReference type="PANTHER" id="PTHR47947">
    <property type="entry name" value="CYTOCHROME P450 82C3-RELATED"/>
    <property type="match status" value="1"/>
</dbReference>
<proteinExistence type="predicted"/>
<keyword evidence="9 10" id="KW-0472">Membrane</keyword>
<dbReference type="EMBL" id="JADFTS010000001">
    <property type="protein sequence ID" value="KAF9626506.1"/>
    <property type="molecule type" value="Genomic_DNA"/>
</dbReference>
<protein>
    <submittedName>
        <fullName evidence="11">Uncharacterized protein</fullName>
    </submittedName>
</protein>
<feature type="transmembrane region" description="Helical" evidence="10">
    <location>
        <begin position="6"/>
        <end position="23"/>
    </location>
</feature>
<evidence type="ECO:0000256" key="4">
    <source>
        <dbReference type="ARBA" id="ARBA00022692"/>
    </source>
</evidence>
<keyword evidence="7" id="KW-0560">Oxidoreductase</keyword>
<evidence type="ECO:0000256" key="3">
    <source>
        <dbReference type="ARBA" id="ARBA00022617"/>
    </source>
</evidence>
<evidence type="ECO:0000256" key="7">
    <source>
        <dbReference type="ARBA" id="ARBA00023002"/>
    </source>
</evidence>
<keyword evidence="4 10" id="KW-0812">Transmembrane</keyword>
<dbReference type="Proteomes" id="UP000631114">
    <property type="component" value="Unassembled WGS sequence"/>
</dbReference>
<dbReference type="Gene3D" id="1.10.630.10">
    <property type="entry name" value="Cytochrome P450"/>
    <property type="match status" value="1"/>
</dbReference>
<evidence type="ECO:0000256" key="2">
    <source>
        <dbReference type="ARBA" id="ARBA00004370"/>
    </source>
</evidence>
<reference evidence="11 12" key="1">
    <citation type="submission" date="2020-10" db="EMBL/GenBank/DDBJ databases">
        <title>The Coptis chinensis genome and diversification of protoberbering-type alkaloids.</title>
        <authorList>
            <person name="Wang B."/>
            <person name="Shu S."/>
            <person name="Song C."/>
            <person name="Liu Y."/>
        </authorList>
    </citation>
    <scope>NUCLEOTIDE SEQUENCE [LARGE SCALE GENOMIC DNA]</scope>
    <source>
        <strain evidence="11">HL-2020</strain>
        <tissue evidence="11">Leaf</tissue>
    </source>
</reference>
<comment type="subcellular location">
    <subcellularLocation>
        <location evidence="2">Membrane</location>
    </subcellularLocation>
</comment>
<keyword evidence="6 10" id="KW-1133">Transmembrane helix</keyword>
<dbReference type="PANTHER" id="PTHR47947:SF26">
    <property type="entry name" value="CYTOCHROME P450"/>
    <property type="match status" value="1"/>
</dbReference>
<dbReference type="InterPro" id="IPR036396">
    <property type="entry name" value="Cyt_P450_sf"/>
</dbReference>
<dbReference type="AlphaFoldDB" id="A0A835IYM6"/>
<dbReference type="GO" id="GO:0016020">
    <property type="term" value="C:membrane"/>
    <property type="evidence" value="ECO:0007669"/>
    <property type="project" value="UniProtKB-SubCell"/>
</dbReference>
<keyword evidence="8" id="KW-0408">Iron</keyword>
<dbReference type="OrthoDB" id="1731905at2759"/>
<accession>A0A835IYM6</accession>
<evidence type="ECO:0000256" key="10">
    <source>
        <dbReference type="SAM" id="Phobius"/>
    </source>
</evidence>